<dbReference type="EMBL" id="LAZR01000271">
    <property type="protein sequence ID" value="KKN77968.1"/>
    <property type="molecule type" value="Genomic_DNA"/>
</dbReference>
<dbReference type="AlphaFoldDB" id="A0A0F9WHU5"/>
<gene>
    <name evidence="1" type="ORF">LCGC14_0355330</name>
</gene>
<name>A0A0F9WHU5_9ZZZZ</name>
<proteinExistence type="predicted"/>
<protein>
    <submittedName>
        <fullName evidence="1">Uncharacterized protein</fullName>
    </submittedName>
</protein>
<sequence length="30" mass="3073">MTAAIAVIALICGLVALAGYIGDRIGYHLL</sequence>
<comment type="caution">
    <text evidence="1">The sequence shown here is derived from an EMBL/GenBank/DDBJ whole genome shotgun (WGS) entry which is preliminary data.</text>
</comment>
<accession>A0A0F9WHU5</accession>
<organism evidence="1">
    <name type="scientific">marine sediment metagenome</name>
    <dbReference type="NCBI Taxonomy" id="412755"/>
    <lineage>
        <taxon>unclassified sequences</taxon>
        <taxon>metagenomes</taxon>
        <taxon>ecological metagenomes</taxon>
    </lineage>
</organism>
<evidence type="ECO:0000313" key="1">
    <source>
        <dbReference type="EMBL" id="KKN77968.1"/>
    </source>
</evidence>
<reference evidence="1" key="1">
    <citation type="journal article" date="2015" name="Nature">
        <title>Complex archaea that bridge the gap between prokaryotes and eukaryotes.</title>
        <authorList>
            <person name="Spang A."/>
            <person name="Saw J.H."/>
            <person name="Jorgensen S.L."/>
            <person name="Zaremba-Niedzwiedzka K."/>
            <person name="Martijn J."/>
            <person name="Lind A.E."/>
            <person name="van Eijk R."/>
            <person name="Schleper C."/>
            <person name="Guy L."/>
            <person name="Ettema T.J."/>
        </authorList>
    </citation>
    <scope>NUCLEOTIDE SEQUENCE</scope>
</reference>